<feature type="coiled-coil region" evidence="1">
    <location>
        <begin position="51"/>
        <end position="78"/>
    </location>
</feature>
<protein>
    <submittedName>
        <fullName evidence="2">Uncharacterized protein</fullName>
    </submittedName>
</protein>
<comment type="caution">
    <text evidence="2">The sequence shown here is derived from an EMBL/GenBank/DDBJ whole genome shotgun (WGS) entry which is preliminary data.</text>
</comment>
<reference evidence="2 3" key="1">
    <citation type="submission" date="2018-07" db="EMBL/GenBank/DDBJ databases">
        <title>Dyella tabacisoli L4-6T, whole genome shotgun sequence.</title>
        <authorList>
            <person name="Zhou X.-K."/>
            <person name="Li W.-J."/>
            <person name="Duan Y.-Q."/>
        </authorList>
    </citation>
    <scope>NUCLEOTIDE SEQUENCE [LARGE SCALE GENOMIC DNA]</scope>
    <source>
        <strain evidence="2 3">L4-6</strain>
    </source>
</reference>
<keyword evidence="3" id="KW-1185">Reference proteome</keyword>
<accession>A0A369UPG3</accession>
<dbReference type="InterPro" id="IPR046703">
    <property type="entry name" value="DUF6776"/>
</dbReference>
<proteinExistence type="predicted"/>
<organism evidence="2 3">
    <name type="scientific">Dyella tabacisoli</name>
    <dbReference type="NCBI Taxonomy" id="2282381"/>
    <lineage>
        <taxon>Bacteria</taxon>
        <taxon>Pseudomonadati</taxon>
        <taxon>Pseudomonadota</taxon>
        <taxon>Gammaproteobacteria</taxon>
        <taxon>Lysobacterales</taxon>
        <taxon>Rhodanobacteraceae</taxon>
        <taxon>Dyella</taxon>
    </lineage>
</organism>
<dbReference type="AlphaFoldDB" id="A0A369UPG3"/>
<dbReference type="EMBL" id="QQAH01000006">
    <property type="protein sequence ID" value="RDD82223.1"/>
    <property type="molecule type" value="Genomic_DNA"/>
</dbReference>
<name>A0A369UPG3_9GAMM</name>
<dbReference type="Proteomes" id="UP000253782">
    <property type="component" value="Unassembled WGS sequence"/>
</dbReference>
<evidence type="ECO:0000313" key="3">
    <source>
        <dbReference type="Proteomes" id="UP000253782"/>
    </source>
</evidence>
<dbReference type="Pfam" id="PF20567">
    <property type="entry name" value="DUF6776"/>
    <property type="match status" value="1"/>
</dbReference>
<dbReference type="OrthoDB" id="7056878at2"/>
<evidence type="ECO:0000256" key="1">
    <source>
        <dbReference type="SAM" id="Coils"/>
    </source>
</evidence>
<keyword evidence="1" id="KW-0175">Coiled coil</keyword>
<evidence type="ECO:0000313" key="2">
    <source>
        <dbReference type="EMBL" id="RDD82223.1"/>
    </source>
</evidence>
<sequence length="245" mass="27379">MASRPPPRFVVRQHDDADLRRRLLWLALGWLVSLLLCGLIVSSMVRRATPAAIDKRQTRELTEQNEALKQQVANLQRSQQVTDVATRALQGTMTEREEEINGLRADLGFYSRLVGSDAQRQGLKVQEIRLKPVPDAHAWDINLSLTQNAKRGEEISGKVTISIEGLHGDKVQRLDWPALGDVAQKDGLPFRFKYFQSLHATFVLPADFHPTRLLIKAQPNGDEATNRAATWTDALSGDTTTQGNP</sequence>
<dbReference type="RefSeq" id="WP_114844843.1">
    <property type="nucleotide sequence ID" value="NZ_JBHSPE010000008.1"/>
</dbReference>
<gene>
    <name evidence="2" type="ORF">DVJ77_07290</name>
</gene>